<dbReference type="EMBL" id="MJBS01000075">
    <property type="protein sequence ID" value="OHE95989.1"/>
    <property type="molecule type" value="Genomic_DNA"/>
</dbReference>
<evidence type="ECO:0000313" key="2">
    <source>
        <dbReference type="EMBL" id="OHE95989.1"/>
    </source>
</evidence>
<organism evidence="2 3">
    <name type="scientific">Colletotrichum orchidophilum</name>
    <dbReference type="NCBI Taxonomy" id="1209926"/>
    <lineage>
        <taxon>Eukaryota</taxon>
        <taxon>Fungi</taxon>
        <taxon>Dikarya</taxon>
        <taxon>Ascomycota</taxon>
        <taxon>Pezizomycotina</taxon>
        <taxon>Sordariomycetes</taxon>
        <taxon>Hypocreomycetidae</taxon>
        <taxon>Glomerellales</taxon>
        <taxon>Glomerellaceae</taxon>
        <taxon>Colletotrichum</taxon>
    </lineage>
</organism>
<reference evidence="2 3" key="1">
    <citation type="submission" date="2016-09" db="EMBL/GenBank/DDBJ databases">
        <authorList>
            <person name="Capua I."/>
            <person name="De Benedictis P."/>
            <person name="Joannis T."/>
            <person name="Lombin L.H."/>
            <person name="Cattoli G."/>
        </authorList>
    </citation>
    <scope>NUCLEOTIDE SEQUENCE [LARGE SCALE GENOMIC DNA]</scope>
    <source>
        <strain evidence="2 3">IMI 309357</strain>
    </source>
</reference>
<evidence type="ECO:0000313" key="3">
    <source>
        <dbReference type="Proteomes" id="UP000176998"/>
    </source>
</evidence>
<comment type="caution">
    <text evidence="2">The sequence shown here is derived from an EMBL/GenBank/DDBJ whole genome shotgun (WGS) entry which is preliminary data.</text>
</comment>
<protein>
    <submittedName>
        <fullName evidence="2">Uncharacterized protein</fullName>
    </submittedName>
</protein>
<dbReference type="AlphaFoldDB" id="A0A1G4B3I8"/>
<dbReference type="RefSeq" id="XP_022473150.1">
    <property type="nucleotide sequence ID" value="XM_022620312.1"/>
</dbReference>
<dbReference type="OrthoDB" id="10550216at2759"/>
<dbReference type="GeneID" id="34561822"/>
<sequence length="43" mass="4727">MDPERRANRGPLGCGGDPATCQKDETRPWQSPLAWRAAAESDE</sequence>
<name>A0A1G4B3I8_9PEZI</name>
<gene>
    <name evidence="2" type="ORF">CORC01_08682</name>
</gene>
<accession>A0A1G4B3I8</accession>
<keyword evidence="3" id="KW-1185">Reference proteome</keyword>
<dbReference type="Proteomes" id="UP000176998">
    <property type="component" value="Unassembled WGS sequence"/>
</dbReference>
<evidence type="ECO:0000256" key="1">
    <source>
        <dbReference type="SAM" id="MobiDB-lite"/>
    </source>
</evidence>
<feature type="region of interest" description="Disordered" evidence="1">
    <location>
        <begin position="1"/>
        <end position="43"/>
    </location>
</feature>
<proteinExistence type="predicted"/>